<dbReference type="EMBL" id="CM055728">
    <property type="protein sequence ID" value="KAJ8017225.1"/>
    <property type="molecule type" value="Genomic_DNA"/>
</dbReference>
<dbReference type="Proteomes" id="UP001157502">
    <property type="component" value="Chromosome 1"/>
</dbReference>
<proteinExistence type="predicted"/>
<gene>
    <name evidence="1" type="ORF">DPEC_G00015600</name>
</gene>
<sequence>MTICHDNSGQSPALGYVSSCDSNITPEWQAGLVRNVRETDGGGRRTCEAALNPVDICEVLGNKQLRRLQNVC</sequence>
<evidence type="ECO:0000313" key="2">
    <source>
        <dbReference type="Proteomes" id="UP001157502"/>
    </source>
</evidence>
<protein>
    <submittedName>
        <fullName evidence="1">Uncharacterized protein</fullName>
    </submittedName>
</protein>
<accession>A0ACC2HNF3</accession>
<keyword evidence="2" id="KW-1185">Reference proteome</keyword>
<organism evidence="1 2">
    <name type="scientific">Dallia pectoralis</name>
    <name type="common">Alaska blackfish</name>
    <dbReference type="NCBI Taxonomy" id="75939"/>
    <lineage>
        <taxon>Eukaryota</taxon>
        <taxon>Metazoa</taxon>
        <taxon>Chordata</taxon>
        <taxon>Craniata</taxon>
        <taxon>Vertebrata</taxon>
        <taxon>Euteleostomi</taxon>
        <taxon>Actinopterygii</taxon>
        <taxon>Neopterygii</taxon>
        <taxon>Teleostei</taxon>
        <taxon>Protacanthopterygii</taxon>
        <taxon>Esociformes</taxon>
        <taxon>Umbridae</taxon>
        <taxon>Dallia</taxon>
    </lineage>
</organism>
<evidence type="ECO:0000313" key="1">
    <source>
        <dbReference type="EMBL" id="KAJ8017225.1"/>
    </source>
</evidence>
<reference evidence="1" key="1">
    <citation type="submission" date="2021-05" db="EMBL/GenBank/DDBJ databases">
        <authorList>
            <person name="Pan Q."/>
            <person name="Jouanno E."/>
            <person name="Zahm M."/>
            <person name="Klopp C."/>
            <person name="Cabau C."/>
            <person name="Louis A."/>
            <person name="Berthelot C."/>
            <person name="Parey E."/>
            <person name="Roest Crollius H."/>
            <person name="Montfort J."/>
            <person name="Robinson-Rechavi M."/>
            <person name="Bouchez O."/>
            <person name="Lampietro C."/>
            <person name="Lopez Roques C."/>
            <person name="Donnadieu C."/>
            <person name="Postlethwait J."/>
            <person name="Bobe J."/>
            <person name="Dillon D."/>
            <person name="Chandos A."/>
            <person name="von Hippel F."/>
            <person name="Guiguen Y."/>
        </authorList>
    </citation>
    <scope>NUCLEOTIDE SEQUENCE</scope>
    <source>
        <strain evidence="1">YG-Jan2019</strain>
    </source>
</reference>
<comment type="caution">
    <text evidence="1">The sequence shown here is derived from an EMBL/GenBank/DDBJ whole genome shotgun (WGS) entry which is preliminary data.</text>
</comment>
<name>A0ACC2HNF3_DALPE</name>